<sequence>MEWYTHSRFSSQLYLDGPFGEGHQDWYRYEVSVLVGGGIGVTPFASILKDIAHKGTLKSTFACKQVYFLWVTRTQKHFEWLTDIIREVEEKDTTGLVTVHIFITQFYEKFDLRTTMLYICERHFQKISGRSLFTGLQAITHFGRPNFNSTLRRISDVHPEVGKIGVFSCGPPAMTNGVEKTCAELNINNGPTFIHHFENF</sequence>
<evidence type="ECO:0000256" key="9">
    <source>
        <dbReference type="ARBA" id="ARBA00022857"/>
    </source>
</evidence>
<evidence type="ECO:0000256" key="11">
    <source>
        <dbReference type="ARBA" id="ARBA00023002"/>
    </source>
</evidence>
<dbReference type="GO" id="GO:0009886">
    <property type="term" value="P:post-embryonic animal morphogenesis"/>
    <property type="evidence" value="ECO:0007669"/>
    <property type="project" value="UniProtKB-ARBA"/>
</dbReference>
<dbReference type="Gene3D" id="3.40.50.80">
    <property type="entry name" value="Nucleotide-binding domain of ferredoxin-NADP reductase (FNR) module"/>
    <property type="match status" value="1"/>
</dbReference>
<evidence type="ECO:0000256" key="1">
    <source>
        <dbReference type="ARBA" id="ARBA00004141"/>
    </source>
</evidence>
<dbReference type="Pfam" id="PF08030">
    <property type="entry name" value="NAD_binding_6"/>
    <property type="match status" value="1"/>
</dbReference>
<evidence type="ECO:0000256" key="6">
    <source>
        <dbReference type="ARBA" id="ARBA00022737"/>
    </source>
</evidence>
<keyword evidence="16" id="KW-1185">Reference proteome</keyword>
<keyword evidence="11" id="KW-0560">Oxidoreductase</keyword>
<dbReference type="InterPro" id="IPR039261">
    <property type="entry name" value="FNR_nucleotide-bd"/>
</dbReference>
<proteinExistence type="inferred from homology"/>
<comment type="catalytic activity">
    <reaction evidence="14">
        <text>NADH + O2 + H(+) = H2O2 + NAD(+)</text>
        <dbReference type="Rhea" id="RHEA:11264"/>
        <dbReference type="ChEBI" id="CHEBI:15378"/>
        <dbReference type="ChEBI" id="CHEBI:15379"/>
        <dbReference type="ChEBI" id="CHEBI:16240"/>
        <dbReference type="ChEBI" id="CHEBI:57540"/>
        <dbReference type="ChEBI" id="CHEBI:57945"/>
        <dbReference type="EC" id="1.6.3.1"/>
    </reaction>
</comment>
<keyword evidence="5" id="KW-0812">Transmembrane</keyword>
<keyword evidence="3" id="KW-0575">Peroxidase</keyword>
<evidence type="ECO:0000256" key="13">
    <source>
        <dbReference type="ARBA" id="ARBA00023180"/>
    </source>
</evidence>
<dbReference type="GO" id="GO:0016174">
    <property type="term" value="F:NAD(P)H oxidase H2O2-forming activity"/>
    <property type="evidence" value="ECO:0007669"/>
    <property type="project" value="UniProtKB-EC"/>
</dbReference>
<keyword evidence="12" id="KW-0472">Membrane</keyword>
<organism evidence="15 16">
    <name type="scientific">Paramuricea clavata</name>
    <name type="common">Red gorgonian</name>
    <name type="synonym">Violescent sea-whip</name>
    <dbReference type="NCBI Taxonomy" id="317549"/>
    <lineage>
        <taxon>Eukaryota</taxon>
        <taxon>Metazoa</taxon>
        <taxon>Cnidaria</taxon>
        <taxon>Anthozoa</taxon>
        <taxon>Octocorallia</taxon>
        <taxon>Malacalcyonacea</taxon>
        <taxon>Plexauridae</taxon>
        <taxon>Paramuricea</taxon>
    </lineage>
</organism>
<dbReference type="OrthoDB" id="6376894at2759"/>
<evidence type="ECO:0000256" key="5">
    <source>
        <dbReference type="ARBA" id="ARBA00022692"/>
    </source>
</evidence>
<evidence type="ECO:0000256" key="8">
    <source>
        <dbReference type="ARBA" id="ARBA00022837"/>
    </source>
</evidence>
<dbReference type="InterPro" id="IPR050369">
    <property type="entry name" value="RBOH/FRE"/>
</dbReference>
<accession>A0A7D9DAD4</accession>
<keyword evidence="10" id="KW-1133">Transmembrane helix</keyword>
<dbReference type="FunFam" id="3.40.50.80:FF:000020">
    <property type="entry name" value="Dual oxidase 1"/>
    <property type="match status" value="1"/>
</dbReference>
<dbReference type="GO" id="GO:0042303">
    <property type="term" value="P:molting cycle"/>
    <property type="evidence" value="ECO:0007669"/>
    <property type="project" value="UniProtKB-ARBA"/>
</dbReference>
<dbReference type="GO" id="GO:0016175">
    <property type="term" value="F:superoxide-generating NAD(P)H oxidase activity"/>
    <property type="evidence" value="ECO:0007669"/>
    <property type="project" value="TreeGrafter"/>
</dbReference>
<keyword evidence="6" id="KW-0677">Repeat</keyword>
<evidence type="ECO:0000256" key="2">
    <source>
        <dbReference type="ARBA" id="ARBA00005644"/>
    </source>
</evidence>
<keyword evidence="9" id="KW-0521">NADP</keyword>
<dbReference type="InterPro" id="IPR013121">
    <property type="entry name" value="Fe_red_NAD-bd_6"/>
</dbReference>
<evidence type="ECO:0000256" key="3">
    <source>
        <dbReference type="ARBA" id="ARBA00022559"/>
    </source>
</evidence>
<dbReference type="GO" id="GO:0043020">
    <property type="term" value="C:NADPH oxidase complex"/>
    <property type="evidence" value="ECO:0007669"/>
    <property type="project" value="TreeGrafter"/>
</dbReference>
<evidence type="ECO:0000256" key="4">
    <source>
        <dbReference type="ARBA" id="ARBA00022630"/>
    </source>
</evidence>
<evidence type="ECO:0000313" key="16">
    <source>
        <dbReference type="Proteomes" id="UP001152795"/>
    </source>
</evidence>
<comment type="subcellular location">
    <subcellularLocation>
        <location evidence="1">Membrane</location>
        <topology evidence="1">Multi-pass membrane protein</topology>
    </subcellularLocation>
</comment>
<dbReference type="GO" id="GO:0004601">
    <property type="term" value="F:peroxidase activity"/>
    <property type="evidence" value="ECO:0007669"/>
    <property type="project" value="UniProtKB-KW"/>
</dbReference>
<evidence type="ECO:0000313" key="15">
    <source>
        <dbReference type="EMBL" id="CAB3980094.1"/>
    </source>
</evidence>
<dbReference type="SUPFAM" id="SSF52343">
    <property type="entry name" value="Ferredoxin reductase-like, C-terminal NADP-linked domain"/>
    <property type="match status" value="1"/>
</dbReference>
<keyword evidence="8" id="KW-0106">Calcium</keyword>
<protein>
    <submittedName>
        <fullName evidence="15">Dual oxidase 2-like</fullName>
    </submittedName>
</protein>
<reference evidence="15" key="1">
    <citation type="submission" date="2020-04" db="EMBL/GenBank/DDBJ databases">
        <authorList>
            <person name="Alioto T."/>
            <person name="Alioto T."/>
            <person name="Gomez Garrido J."/>
        </authorList>
    </citation>
    <scope>NUCLEOTIDE SEQUENCE</scope>
    <source>
        <strain evidence="15">A484AB</strain>
    </source>
</reference>
<dbReference type="GO" id="GO:0042554">
    <property type="term" value="P:superoxide anion generation"/>
    <property type="evidence" value="ECO:0007669"/>
    <property type="project" value="TreeGrafter"/>
</dbReference>
<dbReference type="EMBL" id="CACRXK020000256">
    <property type="protein sequence ID" value="CAB3980094.1"/>
    <property type="molecule type" value="Genomic_DNA"/>
</dbReference>
<dbReference type="AlphaFoldDB" id="A0A7D9DAD4"/>
<dbReference type="Proteomes" id="UP001152795">
    <property type="component" value="Unassembled WGS sequence"/>
</dbReference>
<dbReference type="InterPro" id="IPR000778">
    <property type="entry name" value="Cyt_b245_heavy_chain"/>
</dbReference>
<dbReference type="CDD" id="cd06186">
    <property type="entry name" value="NOX_Duox_like_FAD_NADP"/>
    <property type="match status" value="1"/>
</dbReference>
<evidence type="ECO:0000256" key="10">
    <source>
        <dbReference type="ARBA" id="ARBA00022989"/>
    </source>
</evidence>
<gene>
    <name evidence="15" type="ORF">PACLA_8A082699</name>
</gene>
<dbReference type="PANTHER" id="PTHR11972:SF208">
    <property type="entry name" value="DUAL OXIDASE-LIKE PROTEIN"/>
    <property type="match status" value="1"/>
</dbReference>
<dbReference type="PRINTS" id="PR00466">
    <property type="entry name" value="GP91PHOX"/>
</dbReference>
<comment type="similarity">
    <text evidence="2">In the N-terminal section; belongs to the peroxidase family.</text>
</comment>
<evidence type="ECO:0000256" key="12">
    <source>
        <dbReference type="ARBA" id="ARBA00023136"/>
    </source>
</evidence>
<name>A0A7D9DAD4_PARCT</name>
<comment type="caution">
    <text evidence="15">The sequence shown here is derived from an EMBL/GenBank/DDBJ whole genome shotgun (WGS) entry which is preliminary data.</text>
</comment>
<evidence type="ECO:0000256" key="7">
    <source>
        <dbReference type="ARBA" id="ARBA00022827"/>
    </source>
</evidence>
<keyword evidence="7" id="KW-0274">FAD</keyword>
<keyword evidence="4" id="KW-0285">Flavoprotein</keyword>
<keyword evidence="13" id="KW-0325">Glycoprotein</keyword>
<evidence type="ECO:0000256" key="14">
    <source>
        <dbReference type="ARBA" id="ARBA00047455"/>
    </source>
</evidence>
<dbReference type="GO" id="GO:0042742">
    <property type="term" value="P:defense response to bacterium"/>
    <property type="evidence" value="ECO:0007669"/>
    <property type="project" value="UniProtKB-ARBA"/>
</dbReference>
<dbReference type="PANTHER" id="PTHR11972">
    <property type="entry name" value="NADPH OXIDASE"/>
    <property type="match status" value="1"/>
</dbReference>